<reference evidence="4 5" key="1">
    <citation type="journal article" date="2019" name="Int. J. Syst. Evol. Microbiol.">
        <title>The Global Catalogue of Microorganisms (GCM) 10K type strain sequencing project: providing services to taxonomists for standard genome sequencing and annotation.</title>
        <authorList>
            <consortium name="The Broad Institute Genomics Platform"/>
            <consortium name="The Broad Institute Genome Sequencing Center for Infectious Disease"/>
            <person name="Wu L."/>
            <person name="Ma J."/>
        </authorList>
    </citation>
    <scope>NUCLEOTIDE SEQUENCE [LARGE SCALE GENOMIC DNA]</scope>
    <source>
        <strain evidence="4 5">JCM 10696</strain>
    </source>
</reference>
<gene>
    <name evidence="4" type="ORF">GCM10009550_02310</name>
</gene>
<proteinExistence type="predicted"/>
<dbReference type="PRINTS" id="PR00420">
    <property type="entry name" value="RNGMNOXGNASE"/>
</dbReference>
<dbReference type="EMBL" id="BAAAHH010000001">
    <property type="protein sequence ID" value="GAA0936500.1"/>
    <property type="molecule type" value="Genomic_DNA"/>
</dbReference>
<dbReference type="Gene3D" id="3.50.50.60">
    <property type="entry name" value="FAD/NAD(P)-binding domain"/>
    <property type="match status" value="1"/>
</dbReference>
<organism evidence="4 5">
    <name type="scientific">Actinocorallia libanotica</name>
    <dbReference type="NCBI Taxonomy" id="46162"/>
    <lineage>
        <taxon>Bacteria</taxon>
        <taxon>Bacillati</taxon>
        <taxon>Actinomycetota</taxon>
        <taxon>Actinomycetes</taxon>
        <taxon>Streptosporangiales</taxon>
        <taxon>Thermomonosporaceae</taxon>
        <taxon>Actinocorallia</taxon>
    </lineage>
</organism>
<dbReference type="Gene3D" id="3.30.70.2450">
    <property type="match status" value="1"/>
</dbReference>
<dbReference type="Proteomes" id="UP001500665">
    <property type="component" value="Unassembled WGS sequence"/>
</dbReference>
<evidence type="ECO:0000313" key="4">
    <source>
        <dbReference type="EMBL" id="GAA0936500.1"/>
    </source>
</evidence>
<keyword evidence="5" id="KW-1185">Reference proteome</keyword>
<dbReference type="InterPro" id="IPR050631">
    <property type="entry name" value="PheA/TfdB_FAD_monoxygenase"/>
</dbReference>
<name>A0ABN1Q1P5_9ACTN</name>
<evidence type="ECO:0000313" key="5">
    <source>
        <dbReference type="Proteomes" id="UP001500665"/>
    </source>
</evidence>
<dbReference type="Pfam" id="PF01494">
    <property type="entry name" value="FAD_binding_3"/>
    <property type="match status" value="1"/>
</dbReference>
<sequence length="416" mass="45498">MLLGFNDSRPPEDSDVVVVGLGPVGATAALALALDGLRVTVFEAGLAGDGVLGESRASTFHPPTLEILDGLDVSAPLHEVGLVSDTYQYRDRTEGLVAHFDLAEIAGDTPFPYRLQSEQQNLVRIIRDRLAELPNVRLFENAHVRSAATDGEEAVVRVAGSADPEAPEVEYRARWAIAADGAHSPIRHALGIGFPGITYPEQFLVVSTSADFAELIPGIASVNYISDPREWLVLLRTPLHWRALFPIPPGEQDAADALDPAAIQRRLQEIAPRAEGYDIVHSRIYRVHQRVAERFRDGRVLLAGDAAHLNNPLGGMGMNSGIHDAAMAAEAILAAEAGDTALLDAYEETRRSVAHDYVRVVTHENRDMLREEDPAERRRRNDHLRRVSADPRLAREHLLRSSMLASRVSPDARIPA</sequence>
<evidence type="ECO:0000256" key="2">
    <source>
        <dbReference type="SAM" id="MobiDB-lite"/>
    </source>
</evidence>
<protein>
    <submittedName>
        <fullName evidence="4">NAD(P)/FAD-dependent oxidoreductase</fullName>
    </submittedName>
</protein>
<dbReference type="InterPro" id="IPR002938">
    <property type="entry name" value="FAD-bd"/>
</dbReference>
<accession>A0ABN1Q1P5</accession>
<dbReference type="PANTHER" id="PTHR43476">
    <property type="entry name" value="3-(3-HYDROXY-PHENYL)PROPIONATE/3-HYDROXYCINNAMIC ACID HYDROXYLASE"/>
    <property type="match status" value="1"/>
</dbReference>
<dbReference type="InterPro" id="IPR036188">
    <property type="entry name" value="FAD/NAD-bd_sf"/>
</dbReference>
<dbReference type="PANTHER" id="PTHR43476:SF5">
    <property type="entry name" value="FAD-DEPENDENT MONOOXYGENASE"/>
    <property type="match status" value="1"/>
</dbReference>
<keyword evidence="1" id="KW-0560">Oxidoreductase</keyword>
<dbReference type="SUPFAM" id="SSF51905">
    <property type="entry name" value="FAD/NAD(P)-binding domain"/>
    <property type="match status" value="1"/>
</dbReference>
<feature type="region of interest" description="Disordered" evidence="2">
    <location>
        <begin position="370"/>
        <end position="389"/>
    </location>
</feature>
<feature type="domain" description="FAD-binding" evidence="3">
    <location>
        <begin position="14"/>
        <end position="359"/>
    </location>
</feature>
<comment type="caution">
    <text evidence="4">The sequence shown here is derived from an EMBL/GenBank/DDBJ whole genome shotgun (WGS) entry which is preliminary data.</text>
</comment>
<evidence type="ECO:0000256" key="1">
    <source>
        <dbReference type="ARBA" id="ARBA00023002"/>
    </source>
</evidence>
<evidence type="ECO:0000259" key="3">
    <source>
        <dbReference type="Pfam" id="PF01494"/>
    </source>
</evidence>